<dbReference type="PANTHER" id="PTHR42693:SF53">
    <property type="entry name" value="ENDO-4-O-SULFATASE"/>
    <property type="match status" value="1"/>
</dbReference>
<keyword evidence="6" id="KW-1185">Reference proteome</keyword>
<reference evidence="5 6" key="1">
    <citation type="journal article" date="2010" name="J. Bacteriol.">
        <title>Genome sequence of Lentisphaera araneosa HTCC2155T, the type species of the order Lentisphaerales in the phylum Lentisphaerae.</title>
        <authorList>
            <person name="Thrash J.C."/>
            <person name="Cho J.C."/>
            <person name="Vergin K.L."/>
            <person name="Morris R.M."/>
            <person name="Giovannoni S.J."/>
        </authorList>
    </citation>
    <scope>NUCLEOTIDE SEQUENCE [LARGE SCALE GENOMIC DNA]</scope>
    <source>
        <strain evidence="5 6">HTCC2155</strain>
    </source>
</reference>
<organism evidence="5 6">
    <name type="scientific">Lentisphaera araneosa HTCC2155</name>
    <dbReference type="NCBI Taxonomy" id="313628"/>
    <lineage>
        <taxon>Bacteria</taxon>
        <taxon>Pseudomonadati</taxon>
        <taxon>Lentisphaerota</taxon>
        <taxon>Lentisphaeria</taxon>
        <taxon>Lentisphaerales</taxon>
        <taxon>Lentisphaeraceae</taxon>
        <taxon>Lentisphaera</taxon>
    </lineage>
</organism>
<evidence type="ECO:0000256" key="3">
    <source>
        <dbReference type="SAM" id="SignalP"/>
    </source>
</evidence>
<dbReference type="PANTHER" id="PTHR42693">
    <property type="entry name" value="ARYLSULFATASE FAMILY MEMBER"/>
    <property type="match status" value="1"/>
</dbReference>
<dbReference type="EMBL" id="ABCK01000022">
    <property type="protein sequence ID" value="EDM25906.1"/>
    <property type="molecule type" value="Genomic_DNA"/>
</dbReference>
<evidence type="ECO:0000259" key="4">
    <source>
        <dbReference type="Pfam" id="PF00884"/>
    </source>
</evidence>
<sequence length="543" mass="61539">MNKLKCKIKFRVMLVMLVAPIFCSTLAAVDKRSGMTPAKDKPNIIIIMTDDMGFSDLGCYGGEIETPNLDMLANKGVRFTQFYNAGRCCPTRASLLTGLYQHQAGIGGMMGDRGAEWPGFRGHLTERCVTFAEVLKTAGYNTYQTGKWHVGDKKKEWWPLARGFDHSYSCPQGGGFFFKPSSFKEKRQVVRDTEVLYDQKNDPPADWYATDAWTDEGLKFIESEAKENRPFIWYLAHNAPHFPLQAKPQDIAKYRGKFMQGWDKLREQRHKRLIDLGIIDKQWKLSPREKGIPAWDSLSGKEKYQQDLRMASYAAMIDCVDQNVGKIITKLKELNQYDNTLILFLHDNGGCDAGGAMGENTGKGTCGTAKSFAYYGACWANVSNTPFRKYKKYIHEGGISTPLIAHWPEGIAKKLQGKLITEPAHVIDIMASCVDLSGATYPTSFKGHAIIPMEGTSLRPLFEGKSLERNDGLFFEHYGHRGVRRGSWKLVATRQGKWELYDMVSDRTELNDLSSKMPEKVKELSRLYNKWTERCFVQKLKGE</sequence>
<evidence type="ECO:0000256" key="2">
    <source>
        <dbReference type="ARBA" id="ARBA00022801"/>
    </source>
</evidence>
<dbReference type="InterPro" id="IPR017850">
    <property type="entry name" value="Alkaline_phosphatase_core_sf"/>
</dbReference>
<dbReference type="SUPFAM" id="SSF53649">
    <property type="entry name" value="Alkaline phosphatase-like"/>
    <property type="match status" value="1"/>
</dbReference>
<comment type="similarity">
    <text evidence="1">Belongs to the sulfatase family.</text>
</comment>
<keyword evidence="2" id="KW-0378">Hydrolase</keyword>
<dbReference type="eggNOG" id="COG3119">
    <property type="taxonomic scope" value="Bacteria"/>
</dbReference>
<feature type="chain" id="PRO_5002691361" evidence="3">
    <location>
        <begin position="28"/>
        <end position="543"/>
    </location>
</feature>
<evidence type="ECO:0000256" key="1">
    <source>
        <dbReference type="ARBA" id="ARBA00008779"/>
    </source>
</evidence>
<evidence type="ECO:0000313" key="5">
    <source>
        <dbReference type="EMBL" id="EDM25906.1"/>
    </source>
</evidence>
<name>A6DR18_9BACT</name>
<dbReference type="InterPro" id="IPR050738">
    <property type="entry name" value="Sulfatase"/>
</dbReference>
<protein>
    <submittedName>
        <fullName evidence="5">Arylsulfatase</fullName>
    </submittedName>
</protein>
<dbReference type="RefSeq" id="WP_007280290.1">
    <property type="nucleotide sequence ID" value="NZ_ABCK01000022.1"/>
</dbReference>
<feature type="signal peptide" evidence="3">
    <location>
        <begin position="1"/>
        <end position="27"/>
    </location>
</feature>
<dbReference type="Gene3D" id="3.40.720.10">
    <property type="entry name" value="Alkaline Phosphatase, subunit A"/>
    <property type="match status" value="1"/>
</dbReference>
<accession>A6DR18</accession>
<dbReference type="FunFam" id="3.40.720.10:FF:000047">
    <property type="entry name" value="Arylsulfatase"/>
    <property type="match status" value="1"/>
</dbReference>
<feature type="domain" description="Sulfatase N-terminal" evidence="4">
    <location>
        <begin position="42"/>
        <end position="438"/>
    </location>
</feature>
<dbReference type="Pfam" id="PF00884">
    <property type="entry name" value="Sulfatase"/>
    <property type="match status" value="1"/>
</dbReference>
<dbReference type="GO" id="GO:0004065">
    <property type="term" value="F:arylsulfatase activity"/>
    <property type="evidence" value="ECO:0007669"/>
    <property type="project" value="TreeGrafter"/>
</dbReference>
<dbReference type="Gene3D" id="3.30.1120.10">
    <property type="match status" value="1"/>
</dbReference>
<keyword evidence="3" id="KW-0732">Signal</keyword>
<dbReference type="CDD" id="cd16025">
    <property type="entry name" value="PAS_like"/>
    <property type="match status" value="1"/>
</dbReference>
<comment type="caution">
    <text evidence="5">The sequence shown here is derived from an EMBL/GenBank/DDBJ whole genome shotgun (WGS) entry which is preliminary data.</text>
</comment>
<proteinExistence type="inferred from homology"/>
<evidence type="ECO:0000313" key="6">
    <source>
        <dbReference type="Proteomes" id="UP000004947"/>
    </source>
</evidence>
<gene>
    <name evidence="5" type="ORF">LNTAR_07684</name>
</gene>
<dbReference type="AlphaFoldDB" id="A6DR18"/>
<dbReference type="Proteomes" id="UP000004947">
    <property type="component" value="Unassembled WGS sequence"/>
</dbReference>
<dbReference type="STRING" id="313628.LNTAR_07684"/>
<dbReference type="InterPro" id="IPR000917">
    <property type="entry name" value="Sulfatase_N"/>
</dbReference>